<dbReference type="Pfam" id="PF13561">
    <property type="entry name" value="adh_short_C2"/>
    <property type="match status" value="1"/>
</dbReference>
<dbReference type="FunFam" id="3.40.50.720:FF:000084">
    <property type="entry name" value="Short-chain dehydrogenase reductase"/>
    <property type="match status" value="1"/>
</dbReference>
<dbReference type="PRINTS" id="PR00080">
    <property type="entry name" value="SDRFAMILY"/>
</dbReference>
<accession>D3F737</accession>
<dbReference type="HOGENOM" id="CLU_010194_2_10_11"/>
<dbReference type="InterPro" id="IPR036291">
    <property type="entry name" value="NAD(P)-bd_dom_sf"/>
</dbReference>
<dbReference type="KEGG" id="cwo:Cwoe_0372"/>
<dbReference type="OrthoDB" id="286404at2"/>
<dbReference type="Gene3D" id="3.40.50.720">
    <property type="entry name" value="NAD(P)-binding Rossmann-like Domain"/>
    <property type="match status" value="1"/>
</dbReference>
<name>D3F737_CONWI</name>
<evidence type="ECO:0000256" key="2">
    <source>
        <dbReference type="ARBA" id="ARBA00023002"/>
    </source>
</evidence>
<keyword evidence="4" id="KW-1185">Reference proteome</keyword>
<dbReference type="PANTHER" id="PTHR42879">
    <property type="entry name" value="3-OXOACYL-(ACYL-CARRIER-PROTEIN) REDUCTASE"/>
    <property type="match status" value="1"/>
</dbReference>
<evidence type="ECO:0000256" key="1">
    <source>
        <dbReference type="ARBA" id="ARBA00006484"/>
    </source>
</evidence>
<dbReference type="PRINTS" id="PR00081">
    <property type="entry name" value="GDHRDH"/>
</dbReference>
<evidence type="ECO:0000313" key="4">
    <source>
        <dbReference type="Proteomes" id="UP000008229"/>
    </source>
</evidence>
<dbReference type="STRING" id="469383.Cwoe_0372"/>
<proteinExistence type="inferred from homology"/>
<dbReference type="eggNOG" id="COG1028">
    <property type="taxonomic scope" value="Bacteria"/>
</dbReference>
<comment type="similarity">
    <text evidence="1">Belongs to the short-chain dehydrogenases/reductases (SDR) family.</text>
</comment>
<evidence type="ECO:0000313" key="3">
    <source>
        <dbReference type="EMBL" id="ADB48808.1"/>
    </source>
</evidence>
<dbReference type="SUPFAM" id="SSF51735">
    <property type="entry name" value="NAD(P)-binding Rossmann-fold domains"/>
    <property type="match status" value="1"/>
</dbReference>
<reference evidence="4" key="2">
    <citation type="submission" date="2010-01" db="EMBL/GenBank/DDBJ databases">
        <title>The complete genome of Conexibacter woesei DSM 14684.</title>
        <authorList>
            <consortium name="US DOE Joint Genome Institute (JGI-PGF)"/>
            <person name="Lucas S."/>
            <person name="Copeland A."/>
            <person name="Lapidus A."/>
            <person name="Glavina del Rio T."/>
            <person name="Dalin E."/>
            <person name="Tice H."/>
            <person name="Bruce D."/>
            <person name="Goodwin L."/>
            <person name="Pitluck S."/>
            <person name="Kyrpides N."/>
            <person name="Mavromatis K."/>
            <person name="Ivanova N."/>
            <person name="Mikhailova N."/>
            <person name="Chertkov O."/>
            <person name="Brettin T."/>
            <person name="Detter J.C."/>
            <person name="Han C."/>
            <person name="Larimer F."/>
            <person name="Land M."/>
            <person name="Hauser L."/>
            <person name="Markowitz V."/>
            <person name="Cheng J.-F."/>
            <person name="Hugenholtz P."/>
            <person name="Woyke T."/>
            <person name="Wu D."/>
            <person name="Pukall R."/>
            <person name="Steenblock K."/>
            <person name="Schneider S."/>
            <person name="Klenk H.-P."/>
            <person name="Eisen J.A."/>
        </authorList>
    </citation>
    <scope>NUCLEOTIDE SEQUENCE [LARGE SCALE GENOMIC DNA]</scope>
    <source>
        <strain evidence="4">DSM 14684 / CIP 108061 / JCM 11494 / NBRC 100937 / ID131577</strain>
    </source>
</reference>
<dbReference type="AlphaFoldDB" id="D3F737"/>
<dbReference type="GO" id="GO:0016491">
    <property type="term" value="F:oxidoreductase activity"/>
    <property type="evidence" value="ECO:0007669"/>
    <property type="project" value="UniProtKB-KW"/>
</dbReference>
<dbReference type="RefSeq" id="WP_012931861.1">
    <property type="nucleotide sequence ID" value="NC_013739.1"/>
</dbReference>
<gene>
    <name evidence="3" type="ordered locus">Cwoe_0372</name>
</gene>
<organism evidence="3 4">
    <name type="scientific">Conexibacter woesei (strain DSM 14684 / CCUG 47730 / CIP 108061 / JCM 11494 / NBRC 100937 / ID131577)</name>
    <dbReference type="NCBI Taxonomy" id="469383"/>
    <lineage>
        <taxon>Bacteria</taxon>
        <taxon>Bacillati</taxon>
        <taxon>Actinomycetota</taxon>
        <taxon>Thermoleophilia</taxon>
        <taxon>Solirubrobacterales</taxon>
        <taxon>Conexibacteraceae</taxon>
        <taxon>Conexibacter</taxon>
    </lineage>
</organism>
<dbReference type="InterPro" id="IPR050259">
    <property type="entry name" value="SDR"/>
</dbReference>
<reference evidence="3 4" key="1">
    <citation type="journal article" date="2010" name="Stand. Genomic Sci.">
        <title>Complete genome sequence of Conexibacter woesei type strain (ID131577).</title>
        <authorList>
            <person name="Pukall R."/>
            <person name="Lapidus A."/>
            <person name="Glavina Del Rio T."/>
            <person name="Copeland A."/>
            <person name="Tice H."/>
            <person name="Cheng J.-F."/>
            <person name="Lucas S."/>
            <person name="Chen F."/>
            <person name="Nolan M."/>
            <person name="Bruce D."/>
            <person name="Goodwin L."/>
            <person name="Pitluck S."/>
            <person name="Mavromatis K."/>
            <person name="Ivanova N."/>
            <person name="Ovchinnikova G."/>
            <person name="Pati A."/>
            <person name="Chen A."/>
            <person name="Palaniappan K."/>
            <person name="Land M."/>
            <person name="Hauser L."/>
            <person name="Chang Y.-J."/>
            <person name="Jeffries C.D."/>
            <person name="Chain P."/>
            <person name="Meincke L."/>
            <person name="Sims D."/>
            <person name="Brettin T."/>
            <person name="Detter J.C."/>
            <person name="Rohde M."/>
            <person name="Goeker M."/>
            <person name="Bristow J."/>
            <person name="Eisen J.A."/>
            <person name="Markowitz V."/>
            <person name="Kyrpides N.C."/>
            <person name="Klenk H.-P."/>
            <person name="Hugenholtz P."/>
        </authorList>
    </citation>
    <scope>NUCLEOTIDE SEQUENCE [LARGE SCALE GENOMIC DNA]</scope>
    <source>
        <strain evidence="4">DSM 14684 / CIP 108061 / JCM 11494 / NBRC 100937 / ID131577</strain>
    </source>
</reference>
<dbReference type="Proteomes" id="UP000008229">
    <property type="component" value="Chromosome"/>
</dbReference>
<dbReference type="EMBL" id="CP001854">
    <property type="protein sequence ID" value="ADB48808.1"/>
    <property type="molecule type" value="Genomic_DNA"/>
</dbReference>
<sequence>MSGTGELAGRVALVTGASRGIGRAIAERLAGAGARVASVATVASPELEHGASYVCDLGEPDQLDALLRAVPADLGDVDVLVNNAAVSIATPLLGFSMADYERVLAVNLRAPVALMTALVPAMAQRGWGRIVNVSSVHGEYGEPGSLAYDVAKAGLNQATRTLAVELARSGVLANALAPGFVDTAMGAVDGVHELETEPFRSIYVEHGKLPLGRAAQPAEVAVHAAWLASPANTYLTGQVITVDGGLTATF</sequence>
<protein>
    <submittedName>
        <fullName evidence="3">Short-chain dehydrogenase/reductase SDR</fullName>
    </submittedName>
</protein>
<dbReference type="PANTHER" id="PTHR42879:SF2">
    <property type="entry name" value="3-OXOACYL-[ACYL-CARRIER-PROTEIN] REDUCTASE FABG"/>
    <property type="match status" value="1"/>
</dbReference>
<keyword evidence="2" id="KW-0560">Oxidoreductase</keyword>
<dbReference type="InterPro" id="IPR002347">
    <property type="entry name" value="SDR_fam"/>
</dbReference>